<evidence type="ECO:0000259" key="3">
    <source>
        <dbReference type="Pfam" id="PF13399"/>
    </source>
</evidence>
<feature type="domain" description="LytR/CpsA/Psr regulator C-terminal" evidence="3">
    <location>
        <begin position="84"/>
        <end position="169"/>
    </location>
</feature>
<feature type="region of interest" description="Disordered" evidence="1">
    <location>
        <begin position="37"/>
        <end position="76"/>
    </location>
</feature>
<dbReference type="Proteomes" id="UP001596087">
    <property type="component" value="Unassembled WGS sequence"/>
</dbReference>
<evidence type="ECO:0000313" key="4">
    <source>
        <dbReference type="EMBL" id="MFC5175795.1"/>
    </source>
</evidence>
<dbReference type="EMBL" id="JBHSKD010000004">
    <property type="protein sequence ID" value="MFC5175795.1"/>
    <property type="molecule type" value="Genomic_DNA"/>
</dbReference>
<sequence>MARRFRGERGVAFPSPVVMLSVVAVAMAGLAYVATQGGEPTEREVTTVSLPDPGSPTTTTVEATPEPAPVVKKDKPPPVQRGKVYVEVYNNSGITGLAGEVAARADRAGWQVVGADNWYGSIPASTVYFPQRLERAGKLLAADLDIDRTRPAIEGPMKLDRLTVVLTADAQ</sequence>
<evidence type="ECO:0000256" key="1">
    <source>
        <dbReference type="SAM" id="MobiDB-lite"/>
    </source>
</evidence>
<accession>A0ABW0BEV9</accession>
<feature type="transmembrane region" description="Helical" evidence="2">
    <location>
        <begin position="12"/>
        <end position="34"/>
    </location>
</feature>
<name>A0ABW0BEV9_9ACTN</name>
<protein>
    <submittedName>
        <fullName evidence="4">LytR C-terminal domain-containing protein</fullName>
    </submittedName>
</protein>
<proteinExistence type="predicted"/>
<keyword evidence="2" id="KW-0472">Membrane</keyword>
<gene>
    <name evidence="4" type="ORF">ACFPGP_03865</name>
</gene>
<keyword evidence="2" id="KW-1133">Transmembrane helix</keyword>
<feature type="compositionally biased region" description="Low complexity" evidence="1">
    <location>
        <begin position="56"/>
        <end position="65"/>
    </location>
</feature>
<comment type="caution">
    <text evidence="4">The sequence shown here is derived from an EMBL/GenBank/DDBJ whole genome shotgun (WGS) entry which is preliminary data.</text>
</comment>
<dbReference type="Pfam" id="PF13399">
    <property type="entry name" value="LytR_C"/>
    <property type="match status" value="1"/>
</dbReference>
<evidence type="ECO:0000256" key="2">
    <source>
        <dbReference type="SAM" id="Phobius"/>
    </source>
</evidence>
<keyword evidence="5" id="KW-1185">Reference proteome</keyword>
<dbReference type="InterPro" id="IPR027381">
    <property type="entry name" value="LytR/CpsA/Psr_C"/>
</dbReference>
<reference evidence="5" key="1">
    <citation type="journal article" date="2019" name="Int. J. Syst. Evol. Microbiol.">
        <title>The Global Catalogue of Microorganisms (GCM) 10K type strain sequencing project: providing services to taxonomists for standard genome sequencing and annotation.</title>
        <authorList>
            <consortium name="The Broad Institute Genomics Platform"/>
            <consortium name="The Broad Institute Genome Sequencing Center for Infectious Disease"/>
            <person name="Wu L."/>
            <person name="Ma J."/>
        </authorList>
    </citation>
    <scope>NUCLEOTIDE SEQUENCE [LARGE SCALE GENOMIC DNA]</scope>
    <source>
        <strain evidence="5">DFY41</strain>
    </source>
</reference>
<dbReference type="RefSeq" id="WP_378587132.1">
    <property type="nucleotide sequence ID" value="NZ_JBHSKD010000004.1"/>
</dbReference>
<keyword evidence="2" id="KW-0812">Transmembrane</keyword>
<dbReference type="Gene3D" id="3.30.70.2390">
    <property type="match status" value="1"/>
</dbReference>
<organism evidence="4 5">
    <name type="scientific">Nocardioides taihuensis</name>
    <dbReference type="NCBI Taxonomy" id="1835606"/>
    <lineage>
        <taxon>Bacteria</taxon>
        <taxon>Bacillati</taxon>
        <taxon>Actinomycetota</taxon>
        <taxon>Actinomycetes</taxon>
        <taxon>Propionibacteriales</taxon>
        <taxon>Nocardioidaceae</taxon>
        <taxon>Nocardioides</taxon>
    </lineage>
</organism>
<evidence type="ECO:0000313" key="5">
    <source>
        <dbReference type="Proteomes" id="UP001596087"/>
    </source>
</evidence>